<dbReference type="SMART" id="SM00382">
    <property type="entry name" value="AAA"/>
    <property type="match status" value="1"/>
</dbReference>
<feature type="domain" description="ABC transporter" evidence="5">
    <location>
        <begin position="38"/>
        <end position="266"/>
    </location>
</feature>
<dbReference type="Gene3D" id="3.40.50.300">
    <property type="entry name" value="P-loop containing nucleotide triphosphate hydrolases"/>
    <property type="match status" value="1"/>
</dbReference>
<dbReference type="InterPro" id="IPR003593">
    <property type="entry name" value="AAA+_ATPase"/>
</dbReference>
<dbReference type="PROSITE" id="PS50893">
    <property type="entry name" value="ABC_TRANSPORTER_2"/>
    <property type="match status" value="1"/>
</dbReference>
<proteinExistence type="inferred from homology"/>
<comment type="caution">
    <text evidence="6">The sequence shown here is derived from an EMBL/GenBank/DDBJ whole genome shotgun (WGS) entry which is preliminary data.</text>
</comment>
<keyword evidence="7" id="KW-1185">Reference proteome</keyword>
<dbReference type="PANTHER" id="PTHR43335">
    <property type="entry name" value="ABC TRANSPORTER, ATP-BINDING PROTEIN"/>
    <property type="match status" value="1"/>
</dbReference>
<name>A0ABQ2F351_9DEIO</name>
<dbReference type="InterPro" id="IPR003439">
    <property type="entry name" value="ABC_transporter-like_ATP-bd"/>
</dbReference>
<evidence type="ECO:0000256" key="3">
    <source>
        <dbReference type="ARBA" id="ARBA00022741"/>
    </source>
</evidence>
<comment type="similarity">
    <text evidence="1">Belongs to the ABC transporter superfamily.</text>
</comment>
<evidence type="ECO:0000256" key="4">
    <source>
        <dbReference type="ARBA" id="ARBA00022840"/>
    </source>
</evidence>
<evidence type="ECO:0000256" key="1">
    <source>
        <dbReference type="ARBA" id="ARBA00005417"/>
    </source>
</evidence>
<dbReference type="Proteomes" id="UP000647587">
    <property type="component" value="Unassembled WGS sequence"/>
</dbReference>
<dbReference type="Pfam" id="PF00005">
    <property type="entry name" value="ABC_tran"/>
    <property type="match status" value="1"/>
</dbReference>
<evidence type="ECO:0000313" key="7">
    <source>
        <dbReference type="Proteomes" id="UP000647587"/>
    </source>
</evidence>
<dbReference type="GO" id="GO:0005524">
    <property type="term" value="F:ATP binding"/>
    <property type="evidence" value="ECO:0007669"/>
    <property type="project" value="UniProtKB-KW"/>
</dbReference>
<keyword evidence="4 6" id="KW-0067">ATP-binding</keyword>
<dbReference type="EMBL" id="BMPP01000017">
    <property type="protein sequence ID" value="GGK37507.1"/>
    <property type="molecule type" value="Genomic_DNA"/>
</dbReference>
<dbReference type="CDD" id="cd03230">
    <property type="entry name" value="ABC_DR_subfamily_A"/>
    <property type="match status" value="1"/>
</dbReference>
<dbReference type="PANTHER" id="PTHR43335:SF4">
    <property type="entry name" value="ABC TRANSPORTER, ATP-BINDING PROTEIN"/>
    <property type="match status" value="1"/>
</dbReference>
<protein>
    <submittedName>
        <fullName evidence="6">ABC transporter ATP-binding protein</fullName>
    </submittedName>
</protein>
<dbReference type="InterPro" id="IPR027417">
    <property type="entry name" value="P-loop_NTPase"/>
</dbReference>
<keyword evidence="3" id="KW-0547">Nucleotide-binding</keyword>
<dbReference type="SUPFAM" id="SSF52540">
    <property type="entry name" value="P-loop containing nucleoside triphosphate hydrolases"/>
    <property type="match status" value="1"/>
</dbReference>
<accession>A0ABQ2F351</accession>
<organism evidence="6 7">
    <name type="scientific">Deinococcus malanensis</name>
    <dbReference type="NCBI Taxonomy" id="1706855"/>
    <lineage>
        <taxon>Bacteria</taxon>
        <taxon>Thermotogati</taxon>
        <taxon>Deinococcota</taxon>
        <taxon>Deinococci</taxon>
        <taxon>Deinococcales</taxon>
        <taxon>Deinococcaceae</taxon>
        <taxon>Deinococcus</taxon>
    </lineage>
</organism>
<evidence type="ECO:0000256" key="2">
    <source>
        <dbReference type="ARBA" id="ARBA00022448"/>
    </source>
</evidence>
<evidence type="ECO:0000259" key="5">
    <source>
        <dbReference type="PROSITE" id="PS50893"/>
    </source>
</evidence>
<gene>
    <name evidence="6" type="ORF">GCM10008955_34250</name>
</gene>
<keyword evidence="2" id="KW-0813">Transport</keyword>
<evidence type="ECO:0000313" key="6">
    <source>
        <dbReference type="EMBL" id="GGK37507.1"/>
    </source>
</evidence>
<reference evidence="7" key="1">
    <citation type="journal article" date="2019" name="Int. J. Syst. Evol. Microbiol.">
        <title>The Global Catalogue of Microorganisms (GCM) 10K type strain sequencing project: providing services to taxonomists for standard genome sequencing and annotation.</title>
        <authorList>
            <consortium name="The Broad Institute Genomics Platform"/>
            <consortium name="The Broad Institute Genome Sequencing Center for Infectious Disease"/>
            <person name="Wu L."/>
            <person name="Ma J."/>
        </authorList>
    </citation>
    <scope>NUCLEOTIDE SEQUENCE [LARGE SCALE GENOMIC DNA]</scope>
    <source>
        <strain evidence="7">JCM 30331</strain>
    </source>
</reference>
<sequence length="344" mass="37279">MQVPCNFPLTTQGRHGPYAGWVNTQHSGPEPAETGAAIETHELRKLYRGRAVVDGLSLHVPRGEVFGFLGPNGAGKSTTVKMLLGLVLPSGGEARVLGGRPADPKVRARMGFLPEQFRFQTWMTAEEFLRFHGRLAGLAGTELRVRIPQVLETVGLGGRGRETLSGYSKGMLQRCGLAGALLAHPELVFLDEPTSALDPIGRVEVREIIEGLRAQGVSVFLNSHLLSEVEQVCDRVAFVKAGRVLMQGSMRELMGGVVPVTLRLDSLPAGLLDTLARLGEVRHTDLQTPGRAEVELWLAQEDQVPAVADAVHASGARLYALTPRRPDLETLFLELNETPEVSRA</sequence>